<gene>
    <name evidence="1" type="ORF">CARN2_2050</name>
</gene>
<dbReference type="EMBL" id="CABM01000011">
    <property type="protein sequence ID" value="CBH95783.1"/>
    <property type="molecule type" value="Genomic_DNA"/>
</dbReference>
<sequence length="64" mass="7023">MRNQRITPLACHAPQVFAGNLCGIADGGLTALFDFFGAVLDVFLNSEPMQVWKLMEALVNSRAR</sequence>
<reference evidence="1" key="1">
    <citation type="submission" date="2009-10" db="EMBL/GenBank/DDBJ databases">
        <title>Diversity of trophic interactions inside an arsenic-rich microbial ecosystem.</title>
        <authorList>
            <person name="Bertin P.N."/>
            <person name="Heinrich-Salmeron A."/>
            <person name="Pelletier E."/>
            <person name="Goulhen-Chollet F."/>
            <person name="Arsene-Ploetze F."/>
            <person name="Gallien S."/>
            <person name="Calteau A."/>
            <person name="Vallenet D."/>
            <person name="Casiot C."/>
            <person name="Chane-Woon-Ming B."/>
            <person name="Giloteaux L."/>
            <person name="Barakat M."/>
            <person name="Bonnefoy V."/>
            <person name="Bruneel O."/>
            <person name="Chandler M."/>
            <person name="Cleiss J."/>
            <person name="Duran R."/>
            <person name="Elbaz-Poulichet F."/>
            <person name="Fonknechten N."/>
            <person name="Lauga B."/>
            <person name="Mornico D."/>
            <person name="Ortet P."/>
            <person name="Schaeffer C."/>
            <person name="Siguier P."/>
            <person name="Alexander Thil Smith A."/>
            <person name="Van Dorsselaer A."/>
            <person name="Weissenbach J."/>
            <person name="Medigue C."/>
            <person name="Le Paslier D."/>
        </authorList>
    </citation>
    <scope>NUCLEOTIDE SEQUENCE</scope>
</reference>
<comment type="caution">
    <text evidence="1">The sequence shown here is derived from an EMBL/GenBank/DDBJ whole genome shotgun (WGS) entry which is preliminary data.</text>
</comment>
<organism evidence="1">
    <name type="scientific">mine drainage metagenome</name>
    <dbReference type="NCBI Taxonomy" id="410659"/>
    <lineage>
        <taxon>unclassified sequences</taxon>
        <taxon>metagenomes</taxon>
        <taxon>ecological metagenomes</taxon>
    </lineage>
</organism>
<accession>E6PLI2</accession>
<proteinExistence type="predicted"/>
<evidence type="ECO:0000313" key="1">
    <source>
        <dbReference type="EMBL" id="CBH95783.1"/>
    </source>
</evidence>
<protein>
    <submittedName>
        <fullName evidence="1">Uncharacterized protein</fullName>
    </submittedName>
</protein>
<name>E6PLI2_9ZZZZ</name>
<dbReference type="AlphaFoldDB" id="E6PLI2"/>